<dbReference type="EMBL" id="UINC01207330">
    <property type="protein sequence ID" value="SVE29366.1"/>
    <property type="molecule type" value="Genomic_DNA"/>
</dbReference>
<feature type="non-terminal residue" evidence="1">
    <location>
        <position position="232"/>
    </location>
</feature>
<dbReference type="AlphaFoldDB" id="A0A383CAE3"/>
<sequence>VAVSILPYKFLSPGPILFVEMNDKQVQAAIAREQEVKYINLATHPVDFMYDPKSPHITYEKRLDFFNSGLSAFMHDDEVDKPVPEDPKNYVLDMHRWVGKVAEDEYRSQAEELDLHDLLQGISPSMDKAAAVSKRLLNEPPQFQDERWPMQIREFVKLHGDFFNYDVAAPGFRDYTVLRWLEFWRMTGRAAAVVESVVIPAKESNKDLDLAGEMIASLVEPMGDSALSFLDS</sequence>
<gene>
    <name evidence="1" type="ORF">METZ01_LOCUS482220</name>
</gene>
<protein>
    <submittedName>
        <fullName evidence="1">Uncharacterized protein</fullName>
    </submittedName>
</protein>
<reference evidence="1" key="1">
    <citation type="submission" date="2018-05" db="EMBL/GenBank/DDBJ databases">
        <authorList>
            <person name="Lanie J.A."/>
            <person name="Ng W.-L."/>
            <person name="Kazmierczak K.M."/>
            <person name="Andrzejewski T.M."/>
            <person name="Davidsen T.M."/>
            <person name="Wayne K.J."/>
            <person name="Tettelin H."/>
            <person name="Glass J.I."/>
            <person name="Rusch D."/>
            <person name="Podicherti R."/>
            <person name="Tsui H.-C.T."/>
            <person name="Winkler M.E."/>
        </authorList>
    </citation>
    <scope>NUCLEOTIDE SEQUENCE</scope>
</reference>
<evidence type="ECO:0000313" key="1">
    <source>
        <dbReference type="EMBL" id="SVE29366.1"/>
    </source>
</evidence>
<name>A0A383CAE3_9ZZZZ</name>
<accession>A0A383CAE3</accession>
<feature type="non-terminal residue" evidence="1">
    <location>
        <position position="1"/>
    </location>
</feature>
<organism evidence="1">
    <name type="scientific">marine metagenome</name>
    <dbReference type="NCBI Taxonomy" id="408172"/>
    <lineage>
        <taxon>unclassified sequences</taxon>
        <taxon>metagenomes</taxon>
        <taxon>ecological metagenomes</taxon>
    </lineage>
</organism>
<proteinExistence type="predicted"/>